<dbReference type="AlphaFoldDB" id="A0A1I7VMR5"/>
<reference evidence="2" key="1">
    <citation type="submission" date="2012-04" db="EMBL/GenBank/DDBJ databases">
        <title>The Genome Sequence of Loa loa.</title>
        <authorList>
            <consortium name="The Broad Institute Genome Sequencing Platform"/>
            <consortium name="Broad Institute Genome Sequencing Center for Infectious Disease"/>
            <person name="Nutman T.B."/>
            <person name="Fink D.L."/>
            <person name="Russ C."/>
            <person name="Young S."/>
            <person name="Zeng Q."/>
            <person name="Gargeya S."/>
            <person name="Alvarado L."/>
            <person name="Berlin A."/>
            <person name="Chapman S.B."/>
            <person name="Chen Z."/>
            <person name="Freedman E."/>
            <person name="Gellesch M."/>
            <person name="Goldberg J."/>
            <person name="Griggs A."/>
            <person name="Gujja S."/>
            <person name="Heilman E.R."/>
            <person name="Heiman D."/>
            <person name="Howarth C."/>
            <person name="Mehta T."/>
            <person name="Neiman D."/>
            <person name="Pearson M."/>
            <person name="Roberts A."/>
            <person name="Saif S."/>
            <person name="Shea T."/>
            <person name="Shenoy N."/>
            <person name="Sisk P."/>
            <person name="Stolte C."/>
            <person name="Sykes S."/>
            <person name="White J."/>
            <person name="Yandava C."/>
            <person name="Haas B."/>
            <person name="Henn M.R."/>
            <person name="Nusbaum C."/>
            <person name="Birren B."/>
        </authorList>
    </citation>
    <scope>NUCLEOTIDE SEQUENCE [LARGE SCALE GENOMIC DNA]</scope>
</reference>
<keyword evidence="2" id="KW-1185">Reference proteome</keyword>
<proteinExistence type="predicted"/>
<sequence>MTPLGDGGGLDEPPSFFLHTLTIITVKQNGIYGGEGRGIRVFNKFSHCNDDNNDDDDDGTPTRSPPHHSTPRSAAPVMSQHYYLYRPVIVTNSAPFLFFRLFSSLIGAITGSAGHGNACIFRAPL</sequence>
<accession>A0A1I7VMR5</accession>
<reference evidence="3" key="2">
    <citation type="submission" date="2016-11" db="UniProtKB">
        <authorList>
            <consortium name="WormBaseParasite"/>
        </authorList>
    </citation>
    <scope>IDENTIFICATION</scope>
</reference>
<evidence type="ECO:0000313" key="2">
    <source>
        <dbReference type="Proteomes" id="UP000095285"/>
    </source>
</evidence>
<evidence type="ECO:0000256" key="1">
    <source>
        <dbReference type="SAM" id="MobiDB-lite"/>
    </source>
</evidence>
<protein>
    <submittedName>
        <fullName evidence="3">Uncharacterized protein</fullName>
    </submittedName>
</protein>
<name>A0A1I7VMR5_LOALO</name>
<evidence type="ECO:0000313" key="3">
    <source>
        <dbReference type="WBParaSite" id="EN70_4270"/>
    </source>
</evidence>
<dbReference type="Proteomes" id="UP000095285">
    <property type="component" value="Unassembled WGS sequence"/>
</dbReference>
<dbReference type="WBParaSite" id="EN70_4270">
    <property type="protein sequence ID" value="EN70_4270"/>
    <property type="gene ID" value="EN70_4270"/>
</dbReference>
<feature type="region of interest" description="Disordered" evidence="1">
    <location>
        <begin position="50"/>
        <end position="74"/>
    </location>
</feature>
<organism evidence="2 3">
    <name type="scientific">Loa loa</name>
    <name type="common">Eye worm</name>
    <name type="synonym">Filaria loa</name>
    <dbReference type="NCBI Taxonomy" id="7209"/>
    <lineage>
        <taxon>Eukaryota</taxon>
        <taxon>Metazoa</taxon>
        <taxon>Ecdysozoa</taxon>
        <taxon>Nematoda</taxon>
        <taxon>Chromadorea</taxon>
        <taxon>Rhabditida</taxon>
        <taxon>Spirurina</taxon>
        <taxon>Spiruromorpha</taxon>
        <taxon>Filarioidea</taxon>
        <taxon>Onchocercidae</taxon>
        <taxon>Loa</taxon>
    </lineage>
</organism>